<dbReference type="PANTHER" id="PTHR37689:SF1">
    <property type="entry name" value="PROTEIN FDHE"/>
    <property type="match status" value="1"/>
</dbReference>
<dbReference type="PIRSF" id="PIRSF018296">
    <property type="entry name" value="Format_dh_formtn"/>
    <property type="match status" value="1"/>
</dbReference>
<proteinExistence type="inferred from homology"/>
<reference evidence="7" key="1">
    <citation type="journal article" date="2019" name="Int. J. Syst. Evol. Microbiol.">
        <title>The Global Catalogue of Microorganisms (GCM) 10K type strain sequencing project: providing services to taxonomists for standard genome sequencing and annotation.</title>
        <authorList>
            <consortium name="The Broad Institute Genomics Platform"/>
            <consortium name="The Broad Institute Genome Sequencing Center for Infectious Disease"/>
            <person name="Wu L."/>
            <person name="Ma J."/>
        </authorList>
    </citation>
    <scope>NUCLEOTIDE SEQUENCE [LARGE SCALE GENOMIC DNA]</scope>
    <source>
        <strain evidence="7">CCUG 56029</strain>
    </source>
</reference>
<dbReference type="Proteomes" id="UP001597213">
    <property type="component" value="Unassembled WGS sequence"/>
</dbReference>
<dbReference type="EMBL" id="JBHUEN010000021">
    <property type="protein sequence ID" value="MFD1881875.1"/>
    <property type="molecule type" value="Genomic_DNA"/>
</dbReference>
<evidence type="ECO:0000259" key="4">
    <source>
        <dbReference type="Pfam" id="PF24859"/>
    </source>
</evidence>
<dbReference type="InterPro" id="IPR056796">
    <property type="entry name" value="FdhE_C"/>
</dbReference>
<dbReference type="HAMAP" id="MF_00611">
    <property type="entry name" value="FdeH"/>
    <property type="match status" value="1"/>
</dbReference>
<sequence length="303" mass="32502">MTTKLEPNPQLIGGVAKPPFAVTPDPQAEFTRRADRFDWLSRTGNLGSYLQFMAGIARAQATVAGALTAPAPLPEQRIELCRASRMPPLDRDVIARSDLMAKAVSLMIAALAELDMPEAARQALEALGQAGPEDRAWLIDNVMARAIPPDSIGPHMFAAAAVQVVMALHAQTLDAARLVPVQVGICPSCGGVPASSRVTERLGAEGVRYAFCATCATEWNEVRVKCLCCGSTKGISYRSVEDENATVKAEVCTECNSWVKILYHNKNPSLDPIADDVASLGLDLLMRDTGFRHGGFDPFIQGL</sequence>
<dbReference type="InterPro" id="IPR056797">
    <property type="entry name" value="FdhE_central"/>
</dbReference>
<dbReference type="Pfam" id="PF04216">
    <property type="entry name" value="FdhE_N"/>
    <property type="match status" value="1"/>
</dbReference>
<name>A0ABW4R6Y6_9RHOB</name>
<dbReference type="InterPro" id="IPR056774">
    <property type="entry name" value="FdhE_N"/>
</dbReference>
<feature type="domain" description="FdhE C-terminal" evidence="5">
    <location>
        <begin position="224"/>
        <end position="299"/>
    </location>
</feature>
<dbReference type="NCBIfam" id="TIGR01562">
    <property type="entry name" value="FdhE"/>
    <property type="match status" value="1"/>
</dbReference>
<evidence type="ECO:0000256" key="1">
    <source>
        <dbReference type="ARBA" id="ARBA00022490"/>
    </source>
</evidence>
<comment type="caution">
    <text evidence="6">The sequence shown here is derived from an EMBL/GenBank/DDBJ whole genome shotgun (WGS) entry which is preliminary data.</text>
</comment>
<dbReference type="SUPFAM" id="SSF144020">
    <property type="entry name" value="FdhE-like"/>
    <property type="match status" value="1"/>
</dbReference>
<evidence type="ECO:0000313" key="7">
    <source>
        <dbReference type="Proteomes" id="UP001597213"/>
    </source>
</evidence>
<accession>A0ABW4R6Y6</accession>
<dbReference type="PANTHER" id="PTHR37689">
    <property type="entry name" value="PROTEIN FDHE"/>
    <property type="match status" value="1"/>
</dbReference>
<evidence type="ECO:0000259" key="5">
    <source>
        <dbReference type="Pfam" id="PF24860"/>
    </source>
</evidence>
<comment type="function">
    <text evidence="2">Necessary for formate dehydrogenase activity.</text>
</comment>
<dbReference type="Pfam" id="PF24859">
    <property type="entry name" value="FdhE_central"/>
    <property type="match status" value="1"/>
</dbReference>
<comment type="similarity">
    <text evidence="2">Belongs to the FdhE family.</text>
</comment>
<dbReference type="Gene3D" id="3.90.1670.10">
    <property type="entry name" value="FdhE-like domain"/>
    <property type="match status" value="1"/>
</dbReference>
<evidence type="ECO:0000259" key="3">
    <source>
        <dbReference type="Pfam" id="PF04216"/>
    </source>
</evidence>
<comment type="subcellular location">
    <subcellularLocation>
        <location evidence="2">Cytoplasm</location>
    </subcellularLocation>
</comment>
<evidence type="ECO:0000256" key="2">
    <source>
        <dbReference type="HAMAP-Rule" id="MF_00611"/>
    </source>
</evidence>
<organism evidence="6 7">
    <name type="scientific">Paracoccus pacificus</name>
    <dbReference type="NCBI Taxonomy" id="1463598"/>
    <lineage>
        <taxon>Bacteria</taxon>
        <taxon>Pseudomonadati</taxon>
        <taxon>Pseudomonadota</taxon>
        <taxon>Alphaproteobacteria</taxon>
        <taxon>Rhodobacterales</taxon>
        <taxon>Paracoccaceae</taxon>
        <taxon>Paracoccus</taxon>
    </lineage>
</organism>
<dbReference type="RefSeq" id="WP_379142090.1">
    <property type="nucleotide sequence ID" value="NZ_JBHUEN010000021.1"/>
</dbReference>
<feature type="domain" description="FdhE N-terminal" evidence="3">
    <location>
        <begin position="18"/>
        <end position="181"/>
    </location>
</feature>
<dbReference type="CDD" id="cd16341">
    <property type="entry name" value="FdhE"/>
    <property type="match status" value="1"/>
</dbReference>
<keyword evidence="1 2" id="KW-0963">Cytoplasm</keyword>
<gene>
    <name evidence="2 6" type="primary">fdhE</name>
    <name evidence="6" type="ORF">ACFSCT_09120</name>
</gene>
<keyword evidence="7" id="KW-1185">Reference proteome</keyword>
<dbReference type="Pfam" id="PF24860">
    <property type="entry name" value="FdhE_C"/>
    <property type="match status" value="1"/>
</dbReference>
<protein>
    <recommendedName>
        <fullName evidence="2">Protein FdhE homolog</fullName>
    </recommendedName>
</protein>
<feature type="domain" description="FdhE central" evidence="4">
    <location>
        <begin position="185"/>
        <end position="223"/>
    </location>
</feature>
<dbReference type="InterPro" id="IPR024064">
    <property type="entry name" value="FdhE-like_sf"/>
</dbReference>
<dbReference type="InterPro" id="IPR006452">
    <property type="entry name" value="Formate_DH_accessory"/>
</dbReference>
<evidence type="ECO:0000313" key="6">
    <source>
        <dbReference type="EMBL" id="MFD1881875.1"/>
    </source>
</evidence>